<organism evidence="2 3">
    <name type="scientific">Sphingobacterium chuzhouense</name>
    <dbReference type="NCBI Taxonomy" id="1742264"/>
    <lineage>
        <taxon>Bacteria</taxon>
        <taxon>Pseudomonadati</taxon>
        <taxon>Bacteroidota</taxon>
        <taxon>Sphingobacteriia</taxon>
        <taxon>Sphingobacteriales</taxon>
        <taxon>Sphingobacteriaceae</taxon>
        <taxon>Sphingobacterium</taxon>
    </lineage>
</organism>
<evidence type="ECO:0000256" key="1">
    <source>
        <dbReference type="SAM" id="Phobius"/>
    </source>
</evidence>
<keyword evidence="1" id="KW-1133">Transmembrane helix</keyword>
<keyword evidence="3" id="KW-1185">Reference proteome</keyword>
<keyword evidence="1" id="KW-0812">Transmembrane</keyword>
<feature type="transmembrane region" description="Helical" evidence="1">
    <location>
        <begin position="91"/>
        <end position="108"/>
    </location>
</feature>
<gene>
    <name evidence="2" type="ORF">H8B21_12065</name>
</gene>
<dbReference type="Proteomes" id="UP000651112">
    <property type="component" value="Unassembled WGS sequence"/>
</dbReference>
<feature type="transmembrane region" description="Helical" evidence="1">
    <location>
        <begin position="58"/>
        <end position="85"/>
    </location>
</feature>
<keyword evidence="1" id="KW-0472">Membrane</keyword>
<evidence type="ECO:0000313" key="3">
    <source>
        <dbReference type="Proteomes" id="UP000651112"/>
    </source>
</evidence>
<dbReference type="InterPro" id="IPR009325">
    <property type="entry name" value="DUF983"/>
</dbReference>
<name>A0ABR7XT08_9SPHI</name>
<dbReference type="RefSeq" id="WP_190314048.1">
    <property type="nucleotide sequence ID" value="NZ_JACNYL010000003.1"/>
</dbReference>
<proteinExistence type="predicted"/>
<accession>A0ABR7XT08</accession>
<dbReference type="EMBL" id="JACNYL010000003">
    <property type="protein sequence ID" value="MBD1422306.1"/>
    <property type="molecule type" value="Genomic_DNA"/>
</dbReference>
<comment type="caution">
    <text evidence="2">The sequence shown here is derived from an EMBL/GenBank/DDBJ whole genome shotgun (WGS) entry which is preliminary data.</text>
</comment>
<reference evidence="2 3" key="1">
    <citation type="submission" date="2020-08" db="EMBL/GenBank/DDBJ databases">
        <title>Sphingobacterium sp. DN00404 isolated from aquaculture water.</title>
        <authorList>
            <person name="Zhang M."/>
        </authorList>
    </citation>
    <scope>NUCLEOTIDE SEQUENCE [LARGE SCALE GENOMIC DNA]</scope>
    <source>
        <strain evidence="2 3">KCTC 42746</strain>
    </source>
</reference>
<evidence type="ECO:0000313" key="2">
    <source>
        <dbReference type="EMBL" id="MBD1422306.1"/>
    </source>
</evidence>
<protein>
    <submittedName>
        <fullName evidence="2">DUF983 domain-containing protein</fullName>
    </submittedName>
</protein>
<sequence>MNNKTNIYPSKWKSAKQGKCPRCRTGDMFNGSVLNIFNNGMKKECPHCGLRFEKEPGYFYVAMFVSYVFVVAELITACVATYILTGNDSSPWLYVVICFVVVILLAPFNGRYSRVALLYWLTPSFGFNPKYFGENIKQLDFSLSTDTESKDIEMQDIG</sequence>
<dbReference type="Pfam" id="PF06170">
    <property type="entry name" value="DUF983"/>
    <property type="match status" value="1"/>
</dbReference>